<evidence type="ECO:0000313" key="3">
    <source>
        <dbReference type="EMBL" id="TKS06291.1"/>
    </source>
</evidence>
<reference evidence="3" key="1">
    <citation type="submission" date="2018-10" db="EMBL/GenBank/DDBJ databases">
        <title>Population genomic analysis revealed the cold adaptation of white poplar.</title>
        <authorList>
            <person name="Liu Y.-J."/>
        </authorList>
    </citation>
    <scope>NUCLEOTIDE SEQUENCE [LARGE SCALE GENOMIC DNA]</scope>
    <source>
        <strain evidence="3">PAL-ZL1</strain>
    </source>
</reference>
<name>A0A4U5Q8Y2_POPAL</name>
<keyword evidence="2" id="KW-0472">Membrane</keyword>
<organism evidence="3">
    <name type="scientific">Populus alba</name>
    <name type="common">White poplar</name>
    <dbReference type="NCBI Taxonomy" id="43335"/>
    <lineage>
        <taxon>Eukaryota</taxon>
        <taxon>Viridiplantae</taxon>
        <taxon>Streptophyta</taxon>
        <taxon>Embryophyta</taxon>
        <taxon>Tracheophyta</taxon>
        <taxon>Spermatophyta</taxon>
        <taxon>Magnoliopsida</taxon>
        <taxon>eudicotyledons</taxon>
        <taxon>Gunneridae</taxon>
        <taxon>Pentapetalae</taxon>
        <taxon>rosids</taxon>
        <taxon>fabids</taxon>
        <taxon>Malpighiales</taxon>
        <taxon>Salicaceae</taxon>
        <taxon>Saliceae</taxon>
        <taxon>Populus</taxon>
    </lineage>
</organism>
<feature type="region of interest" description="Disordered" evidence="1">
    <location>
        <begin position="8"/>
        <end position="34"/>
    </location>
</feature>
<keyword evidence="2" id="KW-1133">Transmembrane helix</keyword>
<gene>
    <name evidence="3" type="ORF">D5086_0000124650</name>
</gene>
<dbReference type="EMBL" id="RCHU01000354">
    <property type="protein sequence ID" value="TKS06291.1"/>
    <property type="molecule type" value="Genomic_DNA"/>
</dbReference>
<accession>A0A4U5Q8Y2</accession>
<keyword evidence="2" id="KW-0812">Transmembrane</keyword>
<comment type="caution">
    <text evidence="3">The sequence shown here is derived from an EMBL/GenBank/DDBJ whole genome shotgun (WGS) entry which is preliminary data.</text>
</comment>
<proteinExistence type="predicted"/>
<protein>
    <submittedName>
        <fullName evidence="3">Uncharacterized protein</fullName>
    </submittedName>
</protein>
<sequence length="117" mass="12879">MKYYRRRIGSTECKKHTQEALSPAKPHRNSGCSSSVPFAETVFVEQQQDVAVAVGGEPPRGRKQYITRSKAAKLSYACKLAVMSNVGMYPAELILICDPLHWIVVLVMALLLGLGES</sequence>
<dbReference type="AlphaFoldDB" id="A0A4U5Q8Y2"/>
<feature type="transmembrane region" description="Helical" evidence="2">
    <location>
        <begin position="93"/>
        <end position="114"/>
    </location>
</feature>
<evidence type="ECO:0000256" key="1">
    <source>
        <dbReference type="SAM" id="MobiDB-lite"/>
    </source>
</evidence>
<evidence type="ECO:0000256" key="2">
    <source>
        <dbReference type="SAM" id="Phobius"/>
    </source>
</evidence>